<reference evidence="1" key="1">
    <citation type="submission" date="2021-02" db="EMBL/GenBank/DDBJ databases">
        <authorList>
            <person name="Nowell W R."/>
        </authorList>
    </citation>
    <scope>NUCLEOTIDE SEQUENCE</scope>
</reference>
<sequence length="163" mass="18123">TTVLLPSPDQTAATFVTKSSTENSDHSIVSLDSSNNDDMVESEGDADVFLNVPVVKGEITSGTSIRKESGLHKTRRRALPPVPRDQKFVVPPVYLETYSKEPFLIYDKRKSQYGGRVMMFASPEQLDVLFHSDILFADGTFRVSPILFEQLYVLLGMQHGEGV</sequence>
<dbReference type="EMBL" id="CAJOBH010238839">
    <property type="protein sequence ID" value="CAF5101578.1"/>
    <property type="molecule type" value="Genomic_DNA"/>
</dbReference>
<protein>
    <submittedName>
        <fullName evidence="1">Uncharacterized protein</fullName>
    </submittedName>
</protein>
<proteinExistence type="predicted"/>
<accession>A0A8S3F2L2</accession>
<organism evidence="1 2">
    <name type="scientific">Rotaria magnacalcarata</name>
    <dbReference type="NCBI Taxonomy" id="392030"/>
    <lineage>
        <taxon>Eukaryota</taxon>
        <taxon>Metazoa</taxon>
        <taxon>Spiralia</taxon>
        <taxon>Gnathifera</taxon>
        <taxon>Rotifera</taxon>
        <taxon>Eurotatoria</taxon>
        <taxon>Bdelloidea</taxon>
        <taxon>Philodinida</taxon>
        <taxon>Philodinidae</taxon>
        <taxon>Rotaria</taxon>
    </lineage>
</organism>
<comment type="caution">
    <text evidence="1">The sequence shown here is derived from an EMBL/GenBank/DDBJ whole genome shotgun (WGS) entry which is preliminary data.</text>
</comment>
<gene>
    <name evidence="1" type="ORF">BYL167_LOCUS64437</name>
</gene>
<dbReference type="AlphaFoldDB" id="A0A8S3F2L2"/>
<dbReference type="Proteomes" id="UP000681967">
    <property type="component" value="Unassembled WGS sequence"/>
</dbReference>
<evidence type="ECO:0000313" key="2">
    <source>
        <dbReference type="Proteomes" id="UP000681967"/>
    </source>
</evidence>
<feature type="non-terminal residue" evidence="1">
    <location>
        <position position="1"/>
    </location>
</feature>
<name>A0A8S3F2L2_9BILA</name>
<evidence type="ECO:0000313" key="1">
    <source>
        <dbReference type="EMBL" id="CAF5101578.1"/>
    </source>
</evidence>